<organism evidence="2 3">
    <name type="scientific">Acipenser ruthenus</name>
    <name type="common">Sterlet sturgeon</name>
    <dbReference type="NCBI Taxonomy" id="7906"/>
    <lineage>
        <taxon>Eukaryota</taxon>
        <taxon>Metazoa</taxon>
        <taxon>Chordata</taxon>
        <taxon>Craniata</taxon>
        <taxon>Vertebrata</taxon>
        <taxon>Euteleostomi</taxon>
        <taxon>Actinopterygii</taxon>
        <taxon>Chondrostei</taxon>
        <taxon>Acipenseriformes</taxon>
        <taxon>Acipenseridae</taxon>
        <taxon>Acipenser</taxon>
    </lineage>
</organism>
<sequence>MYDRPTASEEIWDWLMGPKGNIEEALSMEVDLLWARDGEQCEAWEQQHHPASLSDITAVVINYLAAEMGMPPQVRFPSGGATPTPPPQAVGMSMPGLRGEPHQSPVTEGEPLQSPVTEGEPHQFPVTEGEQCD</sequence>
<evidence type="ECO:0000313" key="3">
    <source>
        <dbReference type="Proteomes" id="UP000289886"/>
    </source>
</evidence>
<comment type="caution">
    <text evidence="2">The sequence shown here is derived from an EMBL/GenBank/DDBJ whole genome shotgun (WGS) entry which is preliminary data.</text>
</comment>
<dbReference type="AlphaFoldDB" id="A0A444TWP2"/>
<dbReference type="Proteomes" id="UP000289886">
    <property type="component" value="Unassembled WGS sequence"/>
</dbReference>
<evidence type="ECO:0000256" key="1">
    <source>
        <dbReference type="SAM" id="MobiDB-lite"/>
    </source>
</evidence>
<evidence type="ECO:0000313" key="2">
    <source>
        <dbReference type="EMBL" id="RXM27299.1"/>
    </source>
</evidence>
<gene>
    <name evidence="2" type="ORF">EOD39_10957</name>
</gene>
<protein>
    <submittedName>
        <fullName evidence="2">Uncharacterized protein</fullName>
    </submittedName>
</protein>
<keyword evidence="3" id="KW-1185">Reference proteome</keyword>
<accession>A0A444TWP2</accession>
<reference evidence="2 3" key="1">
    <citation type="submission" date="2019-01" db="EMBL/GenBank/DDBJ databases">
        <title>Draft Genome and Complete Hox-Cluster Characterization of the Sterlet Sturgeon (Acipenser ruthenus).</title>
        <authorList>
            <person name="Wei Q."/>
        </authorList>
    </citation>
    <scope>NUCLEOTIDE SEQUENCE [LARGE SCALE GENOMIC DNA]</scope>
    <source>
        <strain evidence="2">WHYD16114868_AA</strain>
        <tissue evidence="2">Blood</tissue>
    </source>
</reference>
<feature type="region of interest" description="Disordered" evidence="1">
    <location>
        <begin position="74"/>
        <end position="133"/>
    </location>
</feature>
<proteinExistence type="predicted"/>
<dbReference type="EMBL" id="SCEB01215864">
    <property type="protein sequence ID" value="RXM27299.1"/>
    <property type="molecule type" value="Genomic_DNA"/>
</dbReference>
<name>A0A444TWP2_ACIRT</name>